<feature type="domain" description="Leucine-binding protein" evidence="3">
    <location>
        <begin position="2"/>
        <end position="338"/>
    </location>
</feature>
<reference evidence="4 5" key="1">
    <citation type="journal article" date="2014" name="PLoS ONE">
        <title>The first complete genome sequence of the class fimbriimonadia in the phylum armatimonadetes.</title>
        <authorList>
            <person name="Hu Z.Y."/>
            <person name="Wang Y.Z."/>
            <person name="Im W.T."/>
            <person name="Wang S.Y."/>
            <person name="Zhao G.P."/>
            <person name="Zheng H.J."/>
            <person name="Quan Z.X."/>
        </authorList>
    </citation>
    <scope>NUCLEOTIDE SEQUENCE [LARGE SCALE GENOMIC DNA]</scope>
    <source>
        <strain evidence="4">Gsoil 348</strain>
    </source>
</reference>
<dbReference type="InterPro" id="IPR051010">
    <property type="entry name" value="BCAA_transport"/>
</dbReference>
<evidence type="ECO:0000256" key="1">
    <source>
        <dbReference type="ARBA" id="ARBA00010062"/>
    </source>
</evidence>
<evidence type="ECO:0000313" key="4">
    <source>
        <dbReference type="EMBL" id="AIE86834.1"/>
    </source>
</evidence>
<keyword evidence="2" id="KW-0732">Signal</keyword>
<dbReference type="RefSeq" id="WP_025229231.1">
    <property type="nucleotide sequence ID" value="NZ_CP007139.1"/>
</dbReference>
<organism evidence="4 5">
    <name type="scientific">Fimbriimonas ginsengisoli Gsoil 348</name>
    <dbReference type="NCBI Taxonomy" id="661478"/>
    <lineage>
        <taxon>Bacteria</taxon>
        <taxon>Bacillati</taxon>
        <taxon>Armatimonadota</taxon>
        <taxon>Fimbriimonadia</taxon>
        <taxon>Fimbriimonadales</taxon>
        <taxon>Fimbriimonadaceae</taxon>
        <taxon>Fimbriimonas</taxon>
    </lineage>
</organism>
<dbReference type="KEGG" id="fgi:OP10G_3466"/>
<evidence type="ECO:0000256" key="2">
    <source>
        <dbReference type="ARBA" id="ARBA00022729"/>
    </source>
</evidence>
<dbReference type="SUPFAM" id="SSF53822">
    <property type="entry name" value="Periplasmic binding protein-like I"/>
    <property type="match status" value="1"/>
</dbReference>
<dbReference type="PANTHER" id="PTHR30483">
    <property type="entry name" value="LEUCINE-SPECIFIC-BINDING PROTEIN"/>
    <property type="match status" value="1"/>
</dbReference>
<dbReference type="InterPro" id="IPR028081">
    <property type="entry name" value="Leu-bd"/>
</dbReference>
<dbReference type="Pfam" id="PF13458">
    <property type="entry name" value="Peripla_BP_6"/>
    <property type="match status" value="1"/>
</dbReference>
<evidence type="ECO:0000313" key="5">
    <source>
        <dbReference type="Proteomes" id="UP000027982"/>
    </source>
</evidence>
<comment type="similarity">
    <text evidence="1">Belongs to the leucine-binding protein family.</text>
</comment>
<dbReference type="STRING" id="661478.OP10G_3466"/>
<accession>A0A068NYB9</accession>
<dbReference type="PANTHER" id="PTHR30483:SF6">
    <property type="entry name" value="PERIPLASMIC BINDING PROTEIN OF ABC TRANSPORTER FOR NATURAL AMINO ACIDS"/>
    <property type="match status" value="1"/>
</dbReference>
<dbReference type="EMBL" id="CP007139">
    <property type="protein sequence ID" value="AIE86834.1"/>
    <property type="molecule type" value="Genomic_DNA"/>
</dbReference>
<dbReference type="Proteomes" id="UP000027982">
    <property type="component" value="Chromosome"/>
</dbReference>
<protein>
    <submittedName>
        <fullName evidence="4">Branched-chain amino acid ABC transporter, amino acid-binding protein</fullName>
    </submittedName>
</protein>
<dbReference type="eggNOG" id="COG0683">
    <property type="taxonomic scope" value="Bacteria"/>
</dbReference>
<dbReference type="CDD" id="cd06347">
    <property type="entry name" value="PBP1_ABC_LivK_ligand_binding-like"/>
    <property type="match status" value="1"/>
</dbReference>
<dbReference type="AlphaFoldDB" id="A0A068NYB9"/>
<gene>
    <name evidence="4" type="ORF">OP10G_3466</name>
</gene>
<dbReference type="Gene3D" id="3.40.50.2300">
    <property type="match status" value="2"/>
</dbReference>
<sequence>MIGLIADLDGDLKPWGDDSVLGARLAVDEFNRKTRRAVKLEVSNSASKPEQGRAAAELLLYKGAIGLIGGVASGITSQIAEAARATKTPVIATLATRPDLLKGRDWLFRVCYRDEAQGRVMARFAYGDLGLRRAAIATDVTQPYSVLLSNNFRSTFRKLGGEVVADESYAGGDTRFESLAARLKEKQPAAVYISGYFNEAGPMVRQIHETMPKTTFLGGDGWDSAEILASGGEAILGAMFTTSYVASDPYPANRSFLKRWRKKFGGLPTTSAGPLTYDATKLMLEAMQRSHSHSRNDLRRAIAGTVGFKGCSGTVTLRGRHGEPDKRMVIVRLKRDGQWFAKAFEHP</sequence>
<name>A0A068NYB9_FIMGI</name>
<dbReference type="OrthoDB" id="9803275at2"/>
<evidence type="ECO:0000259" key="3">
    <source>
        <dbReference type="Pfam" id="PF13458"/>
    </source>
</evidence>
<dbReference type="InterPro" id="IPR028082">
    <property type="entry name" value="Peripla_BP_I"/>
</dbReference>
<keyword evidence="5" id="KW-1185">Reference proteome</keyword>
<dbReference type="HOGENOM" id="CLU_027128_6_1_0"/>
<proteinExistence type="inferred from homology"/>